<feature type="region of interest" description="Disordered" evidence="1">
    <location>
        <begin position="22"/>
        <end position="44"/>
    </location>
</feature>
<sequence>MKTQQLVWRIALGAGIALPAFAQTSVPQTAPPTQEERGTVPPVAQDPAFARLDADGDGRISAVEADKDSAFAVRFHALDTDEDGQVTAAEFGGSASGAAPAVAATATPTKSNDAFSSLDADKDGRVSSTEASANTGFDSSFSSIDANADGFVTSDEYTAHAETNKQP</sequence>
<dbReference type="Proteomes" id="UP001165293">
    <property type="component" value="Unassembled WGS sequence"/>
</dbReference>
<dbReference type="EMBL" id="JAJGAK010000001">
    <property type="protein sequence ID" value="MCC8362808.1"/>
    <property type="molecule type" value="Genomic_DNA"/>
</dbReference>
<dbReference type="InterPro" id="IPR002048">
    <property type="entry name" value="EF_hand_dom"/>
</dbReference>
<feature type="region of interest" description="Disordered" evidence="1">
    <location>
        <begin position="89"/>
        <end position="143"/>
    </location>
</feature>
<organism evidence="4 5">
    <name type="scientific">Noviluteimonas lactosilytica</name>
    <dbReference type="NCBI Taxonomy" id="2888523"/>
    <lineage>
        <taxon>Bacteria</taxon>
        <taxon>Pseudomonadati</taxon>
        <taxon>Pseudomonadota</taxon>
        <taxon>Gammaproteobacteria</taxon>
        <taxon>Lysobacterales</taxon>
        <taxon>Lysobacteraceae</taxon>
        <taxon>Noviluteimonas</taxon>
    </lineage>
</organism>
<dbReference type="PROSITE" id="PS50222">
    <property type="entry name" value="EF_HAND_2"/>
    <property type="match status" value="2"/>
</dbReference>
<feature type="compositionally biased region" description="Polar residues" evidence="1">
    <location>
        <begin position="22"/>
        <end position="32"/>
    </location>
</feature>
<dbReference type="InterPro" id="IPR011992">
    <property type="entry name" value="EF-hand-dom_pair"/>
</dbReference>
<feature type="compositionally biased region" description="Polar residues" evidence="1">
    <location>
        <begin position="126"/>
        <end position="143"/>
    </location>
</feature>
<evidence type="ECO:0000259" key="3">
    <source>
        <dbReference type="PROSITE" id="PS50222"/>
    </source>
</evidence>
<reference evidence="4" key="1">
    <citation type="submission" date="2021-10" db="EMBL/GenBank/DDBJ databases">
        <authorList>
            <person name="Lyu M."/>
            <person name="Wang X."/>
            <person name="Meng X."/>
            <person name="Xu K."/>
        </authorList>
    </citation>
    <scope>NUCLEOTIDE SEQUENCE</scope>
    <source>
        <strain evidence="4">A6</strain>
    </source>
</reference>
<evidence type="ECO:0000313" key="4">
    <source>
        <dbReference type="EMBL" id="MCC8362808.1"/>
    </source>
</evidence>
<dbReference type="InterPro" id="IPR018247">
    <property type="entry name" value="EF_Hand_1_Ca_BS"/>
</dbReference>
<feature type="signal peptide" evidence="2">
    <location>
        <begin position="1"/>
        <end position="22"/>
    </location>
</feature>
<dbReference type="Gene3D" id="1.10.238.10">
    <property type="entry name" value="EF-hand"/>
    <property type="match status" value="2"/>
</dbReference>
<dbReference type="Pfam" id="PF13202">
    <property type="entry name" value="EF-hand_5"/>
    <property type="match status" value="4"/>
</dbReference>
<dbReference type="PROSITE" id="PS00018">
    <property type="entry name" value="EF_HAND_1"/>
    <property type="match status" value="2"/>
</dbReference>
<feature type="chain" id="PRO_5046269100" description="EF-hand domain-containing protein" evidence="2">
    <location>
        <begin position="23"/>
        <end position="167"/>
    </location>
</feature>
<feature type="domain" description="EF-hand" evidence="3">
    <location>
        <begin position="66"/>
        <end position="101"/>
    </location>
</feature>
<accession>A0ABS8JGS7</accession>
<feature type="domain" description="EF-hand" evidence="3">
    <location>
        <begin position="132"/>
        <end position="167"/>
    </location>
</feature>
<keyword evidence="5" id="KW-1185">Reference proteome</keyword>
<gene>
    <name evidence="4" type="ORF">LK996_06925</name>
</gene>
<feature type="compositionally biased region" description="Low complexity" evidence="1">
    <location>
        <begin position="89"/>
        <end position="109"/>
    </location>
</feature>
<comment type="caution">
    <text evidence="4">The sequence shown here is derived from an EMBL/GenBank/DDBJ whole genome shotgun (WGS) entry which is preliminary data.</text>
</comment>
<name>A0ABS8JGS7_9GAMM</name>
<protein>
    <recommendedName>
        <fullName evidence="3">EF-hand domain-containing protein</fullName>
    </recommendedName>
</protein>
<evidence type="ECO:0000256" key="2">
    <source>
        <dbReference type="SAM" id="SignalP"/>
    </source>
</evidence>
<proteinExistence type="predicted"/>
<keyword evidence="2" id="KW-0732">Signal</keyword>
<dbReference type="RefSeq" id="WP_230526386.1">
    <property type="nucleotide sequence ID" value="NZ_JAJGAK010000001.1"/>
</dbReference>
<evidence type="ECO:0000256" key="1">
    <source>
        <dbReference type="SAM" id="MobiDB-lite"/>
    </source>
</evidence>
<evidence type="ECO:0000313" key="5">
    <source>
        <dbReference type="Proteomes" id="UP001165293"/>
    </source>
</evidence>
<dbReference type="SUPFAM" id="SSF47473">
    <property type="entry name" value="EF-hand"/>
    <property type="match status" value="1"/>
</dbReference>